<reference evidence="3 4" key="1">
    <citation type="submission" date="2024-03" db="EMBL/GenBank/DDBJ databases">
        <title>The genome assembly and annotation of the cricket Gryllus longicercus Weissman &amp; Gray.</title>
        <authorList>
            <person name="Szrajer S."/>
            <person name="Gray D."/>
            <person name="Ylla G."/>
        </authorList>
    </citation>
    <scope>NUCLEOTIDE SEQUENCE [LARGE SCALE GENOMIC DNA]</scope>
    <source>
        <strain evidence="3">DAG 2021-001</strain>
        <tissue evidence="3">Whole body minus gut</tissue>
    </source>
</reference>
<dbReference type="EMBL" id="JAZDUA010000806">
    <property type="protein sequence ID" value="KAK7789217.1"/>
    <property type="molecule type" value="Genomic_DNA"/>
</dbReference>
<keyword evidence="4" id="KW-1185">Reference proteome</keyword>
<dbReference type="GO" id="GO:0006660">
    <property type="term" value="P:phosphatidylserine catabolic process"/>
    <property type="evidence" value="ECO:0007669"/>
    <property type="project" value="TreeGrafter"/>
</dbReference>
<sequence>MSAIKYILLLVIIPMSLWYWGEIFILSMRLSLGVVFVIFILVPLIFKYTYSLQRSMVFLNFVTWPRNADYNAPEKYGLAGTKNFYVTSDDGVTLGVWHTLPASMDNENVSKGNFEAALSHGEPVVLYMHGNSGSRASPHRVELYNVLRNLNYHVISFDYRSYADSTDIEPTEEGVVADGKFMYRWLERRVKSSPLLVWGHSLGTGVSSHVLADLAKEGTQVLGLVLESPFNNLRDEVREHPFAALFRHLPWFEMCFLEPINANKIQFTSDEHITHFLAPILILHAEDDLVVPYLLGKRLYKTALESRPNGSGPVEFVRFEGKYGYGHKFICRAPELPEIVKDYFEQCIHGRIKQ</sequence>
<evidence type="ECO:0000313" key="4">
    <source>
        <dbReference type="Proteomes" id="UP001378592"/>
    </source>
</evidence>
<keyword evidence="1" id="KW-1133">Transmembrane helix</keyword>
<name>A0AAN9YZ10_9ORTH</name>
<dbReference type="GO" id="GO:0005789">
    <property type="term" value="C:endoplasmic reticulum membrane"/>
    <property type="evidence" value="ECO:0007669"/>
    <property type="project" value="TreeGrafter"/>
</dbReference>
<accession>A0AAN9YZ10</accession>
<comment type="caution">
    <text evidence="3">The sequence shown here is derived from an EMBL/GenBank/DDBJ whole genome shotgun (WGS) entry which is preliminary data.</text>
</comment>
<gene>
    <name evidence="3" type="ORF">R5R35_007043</name>
</gene>
<feature type="transmembrane region" description="Helical" evidence="1">
    <location>
        <begin position="32"/>
        <end position="50"/>
    </location>
</feature>
<dbReference type="AlphaFoldDB" id="A0AAN9YZ10"/>
<dbReference type="SUPFAM" id="SSF53474">
    <property type="entry name" value="alpha/beta-Hydrolases"/>
    <property type="match status" value="1"/>
</dbReference>
<dbReference type="InterPro" id="IPR029058">
    <property type="entry name" value="AB_hydrolase_fold"/>
</dbReference>
<dbReference type="Proteomes" id="UP001378592">
    <property type="component" value="Unassembled WGS sequence"/>
</dbReference>
<dbReference type="PANTHER" id="PTHR12277:SF194">
    <property type="entry name" value="FI04476P"/>
    <property type="match status" value="1"/>
</dbReference>
<organism evidence="3 4">
    <name type="scientific">Gryllus longicercus</name>
    <dbReference type="NCBI Taxonomy" id="2509291"/>
    <lineage>
        <taxon>Eukaryota</taxon>
        <taxon>Metazoa</taxon>
        <taxon>Ecdysozoa</taxon>
        <taxon>Arthropoda</taxon>
        <taxon>Hexapoda</taxon>
        <taxon>Insecta</taxon>
        <taxon>Pterygota</taxon>
        <taxon>Neoptera</taxon>
        <taxon>Polyneoptera</taxon>
        <taxon>Orthoptera</taxon>
        <taxon>Ensifera</taxon>
        <taxon>Gryllidea</taxon>
        <taxon>Grylloidea</taxon>
        <taxon>Gryllidae</taxon>
        <taxon>Gryllinae</taxon>
        <taxon>Gryllus</taxon>
    </lineage>
</organism>
<dbReference type="InterPro" id="IPR000073">
    <property type="entry name" value="AB_hydrolase_1"/>
</dbReference>
<proteinExistence type="predicted"/>
<keyword evidence="1" id="KW-0812">Transmembrane</keyword>
<protein>
    <recommendedName>
        <fullName evidence="2">AB hydrolase-1 domain-containing protein</fullName>
    </recommendedName>
</protein>
<feature type="domain" description="AB hydrolase-1" evidence="2">
    <location>
        <begin position="123"/>
        <end position="275"/>
    </location>
</feature>
<dbReference type="Gene3D" id="3.40.50.1820">
    <property type="entry name" value="alpha/beta hydrolase"/>
    <property type="match status" value="1"/>
</dbReference>
<keyword evidence="1" id="KW-0472">Membrane</keyword>
<dbReference type="GO" id="GO:0004622">
    <property type="term" value="F:phosphatidylcholine lysophospholipase activity"/>
    <property type="evidence" value="ECO:0007669"/>
    <property type="project" value="TreeGrafter"/>
</dbReference>
<evidence type="ECO:0000259" key="2">
    <source>
        <dbReference type="Pfam" id="PF00561"/>
    </source>
</evidence>
<dbReference type="GO" id="GO:0047372">
    <property type="term" value="F:monoacylglycerol lipase activity"/>
    <property type="evidence" value="ECO:0007669"/>
    <property type="project" value="TreeGrafter"/>
</dbReference>
<evidence type="ECO:0000256" key="1">
    <source>
        <dbReference type="SAM" id="Phobius"/>
    </source>
</evidence>
<dbReference type="PANTHER" id="PTHR12277">
    <property type="entry name" value="ALPHA/BETA HYDROLASE DOMAIN-CONTAINING PROTEIN"/>
    <property type="match status" value="1"/>
</dbReference>
<dbReference type="Pfam" id="PF00561">
    <property type="entry name" value="Abhydrolase_1"/>
    <property type="match status" value="1"/>
</dbReference>
<dbReference type="GO" id="GO:0052651">
    <property type="term" value="P:monoacylglycerol catabolic process"/>
    <property type="evidence" value="ECO:0007669"/>
    <property type="project" value="TreeGrafter"/>
</dbReference>
<evidence type="ECO:0000313" key="3">
    <source>
        <dbReference type="EMBL" id="KAK7789217.1"/>
    </source>
</evidence>
<feature type="transmembrane region" description="Helical" evidence="1">
    <location>
        <begin position="7"/>
        <end position="26"/>
    </location>
</feature>